<evidence type="ECO:0000313" key="2">
    <source>
        <dbReference type="Proteomes" id="UP001595640"/>
    </source>
</evidence>
<sequence length="105" mass="11431">MSFADLTGRLDEAVMSHLADSASATYTPQDVEPLTVSVIIDRDVERVVGGMQSGTMERRTELTGYSRELGEGKRGETVSLGRETWRLVSKSTDDGHLVTWIVTGG</sequence>
<dbReference type="Gene3D" id="2.40.10.180">
    <property type="entry name" value="Phage tail proteins"/>
    <property type="match status" value="1"/>
</dbReference>
<accession>A0ABV7M4T0</accession>
<comment type="caution">
    <text evidence="1">The sequence shown here is derived from an EMBL/GenBank/DDBJ whole genome shotgun (WGS) entry which is preliminary data.</text>
</comment>
<gene>
    <name evidence="1" type="ORF">ACFOEI_14445</name>
</gene>
<dbReference type="InterPro" id="IPR008018">
    <property type="entry name" value="Phage_tail_attach_FII"/>
</dbReference>
<keyword evidence="2" id="KW-1185">Reference proteome</keyword>
<reference evidence="2" key="1">
    <citation type="journal article" date="2019" name="Int. J. Syst. Evol. Microbiol.">
        <title>The Global Catalogue of Microorganisms (GCM) 10K type strain sequencing project: providing services to taxonomists for standard genome sequencing and annotation.</title>
        <authorList>
            <consortium name="The Broad Institute Genomics Platform"/>
            <consortium name="The Broad Institute Genome Sequencing Center for Infectious Disease"/>
            <person name="Wu L."/>
            <person name="Ma J."/>
        </authorList>
    </citation>
    <scope>NUCLEOTIDE SEQUENCE [LARGE SCALE GENOMIC DNA]</scope>
    <source>
        <strain evidence="2">KCTC 12847</strain>
    </source>
</reference>
<dbReference type="Pfam" id="PF05354">
    <property type="entry name" value="Phage_attach"/>
    <property type="match status" value="1"/>
</dbReference>
<protein>
    <submittedName>
        <fullName evidence="1">Uncharacterized protein</fullName>
    </submittedName>
</protein>
<evidence type="ECO:0000313" key="1">
    <source>
        <dbReference type="EMBL" id="MFC3293253.1"/>
    </source>
</evidence>
<dbReference type="RefSeq" id="WP_019020576.1">
    <property type="nucleotide sequence ID" value="NZ_BMXD01000001.1"/>
</dbReference>
<dbReference type="EMBL" id="JBHRUH010000031">
    <property type="protein sequence ID" value="MFC3293253.1"/>
    <property type="molecule type" value="Genomic_DNA"/>
</dbReference>
<dbReference type="InterPro" id="IPR053734">
    <property type="entry name" value="Phage_Head-Tail_Connect_sf"/>
</dbReference>
<name>A0ABV7M4T0_9GAMM</name>
<dbReference type="Proteomes" id="UP001595640">
    <property type="component" value="Unassembled WGS sequence"/>
</dbReference>
<proteinExistence type="predicted"/>
<organism evidence="1 2">
    <name type="scientific">Modicisalibacter luteus</name>
    <dbReference type="NCBI Taxonomy" id="453962"/>
    <lineage>
        <taxon>Bacteria</taxon>
        <taxon>Pseudomonadati</taxon>
        <taxon>Pseudomonadota</taxon>
        <taxon>Gammaproteobacteria</taxon>
        <taxon>Oceanospirillales</taxon>
        <taxon>Halomonadaceae</taxon>
        <taxon>Modicisalibacter</taxon>
    </lineage>
</organism>